<dbReference type="AlphaFoldDB" id="A0A0D0S294"/>
<evidence type="ECO:0000256" key="1">
    <source>
        <dbReference type="ARBA" id="ARBA00022722"/>
    </source>
</evidence>
<dbReference type="PATRIC" id="fig|404937.3.peg.790"/>
<sequence length="141" mass="16120">MLHLFPKIKDFQQLNGLTLAYIGDAVYELFVRHHLLALGKVKPNDLHNLAKTYVCAKAQAKVLQSLLNHHQLSDQEISIVRRGRNAKSGSTPKNTDVQTYRQSTGFEALIGYHFLNGNAERLHQLMQWVFDVQHNDEERGT</sequence>
<keyword evidence="4" id="KW-0963">Cytoplasm</keyword>
<comment type="subcellular location">
    <subcellularLocation>
        <location evidence="4">Cytoplasm</location>
    </subcellularLocation>
</comment>
<comment type="subunit">
    <text evidence="4">Homodimer.</text>
</comment>
<keyword evidence="4" id="KW-0694">RNA-binding</keyword>
<dbReference type="HAMAP" id="MF_01468">
    <property type="entry name" value="RNase_Mini_III"/>
    <property type="match status" value="1"/>
</dbReference>
<gene>
    <name evidence="4" type="primary">mrnC</name>
    <name evidence="6" type="ORF">LH47_00770</name>
</gene>
<proteinExistence type="inferred from homology"/>
<organism evidence="6 7">
    <name type="scientific">Anoxybacillus thermarum</name>
    <dbReference type="NCBI Taxonomy" id="404937"/>
    <lineage>
        <taxon>Bacteria</taxon>
        <taxon>Bacillati</taxon>
        <taxon>Bacillota</taxon>
        <taxon>Bacilli</taxon>
        <taxon>Bacillales</taxon>
        <taxon>Anoxybacillaceae</taxon>
        <taxon>Anoxybacillus</taxon>
    </lineage>
</organism>
<keyword evidence="3 4" id="KW-0378">Hydrolase</keyword>
<accession>A0A0D0S294</accession>
<keyword evidence="1 4" id="KW-0540">Nuclease</keyword>
<dbReference type="GO" id="GO:0004525">
    <property type="term" value="F:ribonuclease III activity"/>
    <property type="evidence" value="ECO:0007669"/>
    <property type="project" value="InterPro"/>
</dbReference>
<evidence type="ECO:0000313" key="6">
    <source>
        <dbReference type="EMBL" id="KIQ95081.1"/>
    </source>
</evidence>
<comment type="cofactor">
    <cofactor evidence="4">
        <name>Mg(2+)</name>
        <dbReference type="ChEBI" id="CHEBI:18420"/>
    </cofactor>
</comment>
<name>A0A0D0S294_9BACL</name>
<dbReference type="PANTHER" id="PTHR34276:SF1">
    <property type="entry name" value="MINI-RIBONUCLEASE 3"/>
    <property type="match status" value="1"/>
</dbReference>
<dbReference type="InterPro" id="IPR036389">
    <property type="entry name" value="RNase_III_sf"/>
</dbReference>
<feature type="active site" evidence="4">
    <location>
        <position position="24"/>
    </location>
</feature>
<keyword evidence="4" id="KW-0698">rRNA processing</keyword>
<feature type="domain" description="RNase III" evidence="5">
    <location>
        <begin position="2"/>
        <end position="139"/>
    </location>
</feature>
<dbReference type="InterPro" id="IPR008226">
    <property type="entry name" value="Mini3_fam"/>
</dbReference>
<dbReference type="GO" id="GO:0019843">
    <property type="term" value="F:rRNA binding"/>
    <property type="evidence" value="ECO:0007669"/>
    <property type="project" value="UniProtKB-UniRule"/>
</dbReference>
<reference evidence="6 7" key="1">
    <citation type="submission" date="2015-01" db="EMBL/GenBank/DDBJ databases">
        <title>Draft genome of Anoxybacillus thermarum strain AF/04.</title>
        <authorList>
            <person name="Poli A."/>
            <person name="Nicolaus B."/>
            <person name="Chan K.-G."/>
            <person name="Kahar U.M."/>
            <person name="Yaakob A.S."/>
            <person name="Chan C.S."/>
            <person name="Goh K.M."/>
        </authorList>
    </citation>
    <scope>NUCLEOTIDE SEQUENCE [LARGE SCALE GENOMIC DNA]</scope>
    <source>
        <strain evidence="6 7">AF/04</strain>
    </source>
</reference>
<evidence type="ECO:0000259" key="5">
    <source>
        <dbReference type="SMART" id="SM00535"/>
    </source>
</evidence>
<keyword evidence="4" id="KW-0690">Ribosome biogenesis</keyword>
<dbReference type="EMBL" id="JXTH01000010">
    <property type="protein sequence ID" value="KIQ95081.1"/>
    <property type="molecule type" value="Genomic_DNA"/>
</dbReference>
<evidence type="ECO:0000256" key="2">
    <source>
        <dbReference type="ARBA" id="ARBA00022759"/>
    </source>
</evidence>
<evidence type="ECO:0000256" key="3">
    <source>
        <dbReference type="ARBA" id="ARBA00022801"/>
    </source>
</evidence>
<keyword evidence="7" id="KW-1185">Reference proteome</keyword>
<evidence type="ECO:0000256" key="4">
    <source>
        <dbReference type="HAMAP-Rule" id="MF_01468"/>
    </source>
</evidence>
<keyword evidence="4" id="KW-0460">Magnesium</keyword>
<dbReference type="Pfam" id="PF00636">
    <property type="entry name" value="Ribonuclease_3"/>
    <property type="match status" value="1"/>
</dbReference>
<dbReference type="EC" id="3.1.26.-" evidence="4"/>
<dbReference type="RefSeq" id="WP_043964882.1">
    <property type="nucleotide sequence ID" value="NZ_JXTH01000010.1"/>
</dbReference>
<dbReference type="SUPFAM" id="SSF69065">
    <property type="entry name" value="RNase III domain-like"/>
    <property type="match status" value="1"/>
</dbReference>
<keyword evidence="2 4" id="KW-0255">Endonuclease</keyword>
<dbReference type="Proteomes" id="UP000032102">
    <property type="component" value="Unassembled WGS sequence"/>
</dbReference>
<evidence type="ECO:0000313" key="7">
    <source>
        <dbReference type="Proteomes" id="UP000032102"/>
    </source>
</evidence>
<dbReference type="SMART" id="SM00535">
    <property type="entry name" value="RIBOc"/>
    <property type="match status" value="1"/>
</dbReference>
<comment type="function">
    <text evidence="4">Involved in correct processing of both the 5' and 3' ends of 23S rRNA precursor. Processes 30S rRNA precursor transcript even in absence of ribonuclease 3 (Rnc); Rnc processes 30S rRNA into smaller rRNA precursors.</text>
</comment>
<dbReference type="Gene3D" id="1.10.1520.10">
    <property type="entry name" value="Ribonuclease III domain"/>
    <property type="match status" value="1"/>
</dbReference>
<dbReference type="GO" id="GO:0005737">
    <property type="term" value="C:cytoplasm"/>
    <property type="evidence" value="ECO:0007669"/>
    <property type="project" value="UniProtKB-SubCell"/>
</dbReference>
<dbReference type="CDD" id="cd00593">
    <property type="entry name" value="RIBOc"/>
    <property type="match status" value="1"/>
</dbReference>
<dbReference type="GO" id="GO:0006364">
    <property type="term" value="P:rRNA processing"/>
    <property type="evidence" value="ECO:0007669"/>
    <property type="project" value="UniProtKB-UniRule"/>
</dbReference>
<protein>
    <recommendedName>
        <fullName evidence="4">Mini-ribonuclease 3</fullName>
        <shortName evidence="4">Mini-3</shortName>
        <shortName evidence="4">Mini-RNase 3</shortName>
        <ecNumber evidence="4">3.1.26.-</ecNumber>
    </recommendedName>
    <alternativeName>
        <fullName evidence="4">Mini-RNase III</fullName>
        <shortName evidence="4">Mini-III</shortName>
    </alternativeName>
</protein>
<dbReference type="PANTHER" id="PTHR34276">
    <property type="entry name" value="MINI-RIBONUCLEASE 3"/>
    <property type="match status" value="1"/>
</dbReference>
<comment type="caution">
    <text evidence="6">The sequence shown here is derived from an EMBL/GenBank/DDBJ whole genome shotgun (WGS) entry which is preliminary data.</text>
</comment>
<keyword evidence="4" id="KW-0699">rRNA-binding</keyword>
<dbReference type="InterPro" id="IPR000999">
    <property type="entry name" value="RNase_III_dom"/>
</dbReference>
<dbReference type="PIRSF" id="PIRSF005520">
    <property type="entry name" value="UCP005520"/>
    <property type="match status" value="1"/>
</dbReference>
<comment type="similarity">
    <text evidence="4">Belongs to the MrnC RNase family.</text>
</comment>